<evidence type="ECO:0000256" key="2">
    <source>
        <dbReference type="ARBA" id="ARBA00004752"/>
    </source>
</evidence>
<dbReference type="Pfam" id="PF01225">
    <property type="entry name" value="Mur_ligase"/>
    <property type="match status" value="1"/>
</dbReference>
<evidence type="ECO:0000256" key="6">
    <source>
        <dbReference type="ARBA" id="ARBA00022618"/>
    </source>
</evidence>
<dbReference type="InterPro" id="IPR013221">
    <property type="entry name" value="Mur_ligase_cen"/>
</dbReference>
<evidence type="ECO:0000313" key="19">
    <source>
        <dbReference type="EMBL" id="OHA59676.1"/>
    </source>
</evidence>
<keyword evidence="5 14" id="KW-0436">Ligase</keyword>
<evidence type="ECO:0000256" key="5">
    <source>
        <dbReference type="ARBA" id="ARBA00022598"/>
    </source>
</evidence>
<dbReference type="SUPFAM" id="SSF53244">
    <property type="entry name" value="MurD-like peptide ligases, peptide-binding domain"/>
    <property type="match status" value="1"/>
</dbReference>
<dbReference type="Gene3D" id="3.40.1190.10">
    <property type="entry name" value="Mur-like, catalytic domain"/>
    <property type="match status" value="1"/>
</dbReference>
<evidence type="ECO:0000256" key="9">
    <source>
        <dbReference type="ARBA" id="ARBA00022960"/>
    </source>
</evidence>
<evidence type="ECO:0000256" key="11">
    <source>
        <dbReference type="ARBA" id="ARBA00023306"/>
    </source>
</evidence>
<evidence type="ECO:0000256" key="8">
    <source>
        <dbReference type="ARBA" id="ARBA00022840"/>
    </source>
</evidence>
<dbReference type="EMBL" id="MHTK01000006">
    <property type="protein sequence ID" value="OHA59676.1"/>
    <property type="molecule type" value="Genomic_DNA"/>
</dbReference>
<comment type="function">
    <text evidence="14">Cell wall formation.</text>
</comment>
<organism evidence="19 20">
    <name type="scientific">Candidatus Vogelbacteria bacterium RIFOXYD1_FULL_46_19</name>
    <dbReference type="NCBI Taxonomy" id="1802439"/>
    <lineage>
        <taxon>Bacteria</taxon>
        <taxon>Candidatus Vogeliibacteriota</taxon>
    </lineage>
</organism>
<keyword evidence="15" id="KW-0812">Transmembrane</keyword>
<gene>
    <name evidence="14" type="primary">murC</name>
    <name evidence="19" type="ORF">A2589_02355</name>
</gene>
<dbReference type="Proteomes" id="UP000177838">
    <property type="component" value="Unassembled WGS sequence"/>
</dbReference>
<dbReference type="UniPathway" id="UPA00219"/>
<dbReference type="InterPro" id="IPR000713">
    <property type="entry name" value="Mur_ligase_N"/>
</dbReference>
<dbReference type="GO" id="GO:0008763">
    <property type="term" value="F:UDP-N-acetylmuramate-L-alanine ligase activity"/>
    <property type="evidence" value="ECO:0007669"/>
    <property type="project" value="UniProtKB-UniRule"/>
</dbReference>
<dbReference type="GO" id="GO:0005524">
    <property type="term" value="F:ATP binding"/>
    <property type="evidence" value="ECO:0007669"/>
    <property type="project" value="UniProtKB-UniRule"/>
</dbReference>
<dbReference type="InterPro" id="IPR036615">
    <property type="entry name" value="Mur_ligase_C_dom_sf"/>
</dbReference>
<protein>
    <recommendedName>
        <fullName evidence="3 14">UDP-N-acetylmuramate--L-alanine ligase</fullName>
        <ecNumber evidence="3 14">6.3.2.8</ecNumber>
    </recommendedName>
    <alternativeName>
        <fullName evidence="14">UDP-N-acetylmuramoyl-L-alanine synthetase</fullName>
    </alternativeName>
</protein>
<feature type="domain" description="Mur ligase central" evidence="18">
    <location>
        <begin position="123"/>
        <end position="249"/>
    </location>
</feature>
<dbReference type="HAMAP" id="MF_00046">
    <property type="entry name" value="MurC"/>
    <property type="match status" value="1"/>
</dbReference>
<dbReference type="SUPFAM" id="SSF51984">
    <property type="entry name" value="MurCD N-terminal domain"/>
    <property type="match status" value="1"/>
</dbReference>
<dbReference type="Pfam" id="PF02875">
    <property type="entry name" value="Mur_ligase_C"/>
    <property type="match status" value="1"/>
</dbReference>
<dbReference type="PANTHER" id="PTHR43445">
    <property type="entry name" value="UDP-N-ACETYLMURAMATE--L-ALANINE LIGASE-RELATED"/>
    <property type="match status" value="1"/>
</dbReference>
<keyword evidence="9 14" id="KW-0133">Cell shape</keyword>
<dbReference type="Gene3D" id="3.40.50.720">
    <property type="entry name" value="NAD(P)-binding Rossmann-like Domain"/>
    <property type="match status" value="1"/>
</dbReference>
<accession>A0A1G2QGI0</accession>
<keyword evidence="6 14" id="KW-0132">Cell division</keyword>
<dbReference type="AlphaFoldDB" id="A0A1G2QGI0"/>
<dbReference type="STRING" id="1802439.A2589_02355"/>
<evidence type="ECO:0000256" key="10">
    <source>
        <dbReference type="ARBA" id="ARBA00022984"/>
    </source>
</evidence>
<dbReference type="GO" id="GO:0071555">
    <property type="term" value="P:cell wall organization"/>
    <property type="evidence" value="ECO:0007669"/>
    <property type="project" value="UniProtKB-KW"/>
</dbReference>
<evidence type="ECO:0000256" key="3">
    <source>
        <dbReference type="ARBA" id="ARBA00012211"/>
    </source>
</evidence>
<dbReference type="SUPFAM" id="SSF53623">
    <property type="entry name" value="MurD-like peptide ligases, catalytic domain"/>
    <property type="match status" value="1"/>
</dbReference>
<dbReference type="InterPro" id="IPR050061">
    <property type="entry name" value="MurCDEF_pg_biosynth"/>
</dbReference>
<evidence type="ECO:0000256" key="7">
    <source>
        <dbReference type="ARBA" id="ARBA00022741"/>
    </source>
</evidence>
<dbReference type="GO" id="GO:0051301">
    <property type="term" value="P:cell division"/>
    <property type="evidence" value="ECO:0007669"/>
    <property type="project" value="UniProtKB-KW"/>
</dbReference>
<dbReference type="GO" id="GO:0005737">
    <property type="term" value="C:cytoplasm"/>
    <property type="evidence" value="ECO:0007669"/>
    <property type="project" value="UniProtKB-SubCell"/>
</dbReference>
<dbReference type="InterPro" id="IPR036565">
    <property type="entry name" value="Mur-like_cat_sf"/>
</dbReference>
<evidence type="ECO:0000256" key="13">
    <source>
        <dbReference type="ARBA" id="ARBA00047833"/>
    </source>
</evidence>
<comment type="similarity">
    <text evidence="14">Belongs to the MurCDEF family.</text>
</comment>
<dbReference type="Pfam" id="PF08245">
    <property type="entry name" value="Mur_ligase_M"/>
    <property type="match status" value="1"/>
</dbReference>
<proteinExistence type="inferred from homology"/>
<dbReference type="GO" id="GO:0009252">
    <property type="term" value="P:peptidoglycan biosynthetic process"/>
    <property type="evidence" value="ECO:0007669"/>
    <property type="project" value="UniProtKB-UniRule"/>
</dbReference>
<comment type="catalytic activity">
    <reaction evidence="13 14">
        <text>UDP-N-acetyl-alpha-D-muramate + L-alanine + ATP = UDP-N-acetyl-alpha-D-muramoyl-L-alanine + ADP + phosphate + H(+)</text>
        <dbReference type="Rhea" id="RHEA:23372"/>
        <dbReference type="ChEBI" id="CHEBI:15378"/>
        <dbReference type="ChEBI" id="CHEBI:30616"/>
        <dbReference type="ChEBI" id="CHEBI:43474"/>
        <dbReference type="ChEBI" id="CHEBI:57972"/>
        <dbReference type="ChEBI" id="CHEBI:70757"/>
        <dbReference type="ChEBI" id="CHEBI:83898"/>
        <dbReference type="ChEBI" id="CHEBI:456216"/>
        <dbReference type="EC" id="6.3.2.8"/>
    </reaction>
</comment>
<evidence type="ECO:0000259" key="16">
    <source>
        <dbReference type="Pfam" id="PF01225"/>
    </source>
</evidence>
<dbReference type="InterPro" id="IPR005758">
    <property type="entry name" value="UDP-N-AcMur_Ala_ligase_MurC"/>
</dbReference>
<feature type="binding site" evidence="14">
    <location>
        <begin position="125"/>
        <end position="131"/>
    </location>
    <ligand>
        <name>ATP</name>
        <dbReference type="ChEBI" id="CHEBI:30616"/>
    </ligand>
</feature>
<dbReference type="GO" id="GO:0008360">
    <property type="term" value="P:regulation of cell shape"/>
    <property type="evidence" value="ECO:0007669"/>
    <property type="project" value="UniProtKB-KW"/>
</dbReference>
<keyword evidence="11 14" id="KW-0131">Cell cycle</keyword>
<evidence type="ECO:0000256" key="4">
    <source>
        <dbReference type="ARBA" id="ARBA00022490"/>
    </source>
</evidence>
<evidence type="ECO:0000256" key="15">
    <source>
        <dbReference type="SAM" id="Phobius"/>
    </source>
</evidence>
<evidence type="ECO:0000256" key="14">
    <source>
        <dbReference type="HAMAP-Rule" id="MF_00046"/>
    </source>
</evidence>
<dbReference type="InterPro" id="IPR004101">
    <property type="entry name" value="Mur_ligase_C"/>
</dbReference>
<keyword evidence="15" id="KW-1133">Transmembrane helix</keyword>
<evidence type="ECO:0000313" key="20">
    <source>
        <dbReference type="Proteomes" id="UP000177838"/>
    </source>
</evidence>
<comment type="caution">
    <text evidence="19">The sequence shown here is derived from an EMBL/GenBank/DDBJ whole genome shotgun (WGS) entry which is preliminary data.</text>
</comment>
<reference evidence="19 20" key="1">
    <citation type="journal article" date="2016" name="Nat. Commun.">
        <title>Thousands of microbial genomes shed light on interconnected biogeochemical processes in an aquifer system.</title>
        <authorList>
            <person name="Anantharaman K."/>
            <person name="Brown C.T."/>
            <person name="Hug L.A."/>
            <person name="Sharon I."/>
            <person name="Castelle C.J."/>
            <person name="Probst A.J."/>
            <person name="Thomas B.C."/>
            <person name="Singh A."/>
            <person name="Wilkins M.J."/>
            <person name="Karaoz U."/>
            <person name="Brodie E.L."/>
            <person name="Williams K.H."/>
            <person name="Hubbard S.S."/>
            <person name="Banfield J.F."/>
        </authorList>
    </citation>
    <scope>NUCLEOTIDE SEQUENCE [LARGE SCALE GENOMIC DNA]</scope>
</reference>
<evidence type="ECO:0000256" key="1">
    <source>
        <dbReference type="ARBA" id="ARBA00004496"/>
    </source>
</evidence>
<comment type="subcellular location">
    <subcellularLocation>
        <location evidence="1 14">Cytoplasm</location>
    </subcellularLocation>
</comment>
<evidence type="ECO:0000256" key="12">
    <source>
        <dbReference type="ARBA" id="ARBA00023316"/>
    </source>
</evidence>
<keyword evidence="7 14" id="KW-0547">Nucleotide-binding</keyword>
<dbReference type="PANTHER" id="PTHR43445:SF3">
    <property type="entry name" value="UDP-N-ACETYLMURAMATE--L-ALANINE LIGASE"/>
    <property type="match status" value="1"/>
</dbReference>
<dbReference type="Gene3D" id="3.90.190.20">
    <property type="entry name" value="Mur ligase, C-terminal domain"/>
    <property type="match status" value="1"/>
</dbReference>
<comment type="pathway">
    <text evidence="2 14">Cell wall biogenesis; peptidoglycan biosynthesis.</text>
</comment>
<name>A0A1G2QGI0_9BACT</name>
<keyword evidence="10 14" id="KW-0573">Peptidoglycan synthesis</keyword>
<feature type="domain" description="Mur ligase N-terminal catalytic" evidence="16">
    <location>
        <begin position="20"/>
        <end position="119"/>
    </location>
</feature>
<keyword evidence="12 14" id="KW-0961">Cell wall biogenesis/degradation</keyword>
<dbReference type="EC" id="6.3.2.8" evidence="3 14"/>
<evidence type="ECO:0000259" key="17">
    <source>
        <dbReference type="Pfam" id="PF02875"/>
    </source>
</evidence>
<keyword evidence="4 14" id="KW-0963">Cytoplasm</keyword>
<feature type="domain" description="Mur ligase C-terminal" evidence="17">
    <location>
        <begin position="298"/>
        <end position="429"/>
    </location>
</feature>
<evidence type="ECO:0000259" key="18">
    <source>
        <dbReference type="Pfam" id="PF08245"/>
    </source>
</evidence>
<keyword evidence="15" id="KW-0472">Membrane</keyword>
<feature type="transmembrane region" description="Helical" evidence="15">
    <location>
        <begin position="20"/>
        <end position="38"/>
    </location>
</feature>
<sequence>MVDLNNINIPSLELRRTKQVHFIGIGGIGVSAIARMMMLEGKIVSGSDQSETLVTEELRKLGATIYIGHKADQVPAEADLVIYTIAVPPSNPEFAKAEELGLPMLTYPEALGMISSDKYTIAVAGTHGKTTTTGMLAKIFLDAGLDPTVVVGSFLKDFQSNFVAGTGKYFIAEACEYRRSFLNLTPQILVITNIEADHLDYYKDLADIQAAFRELAHKVPADGFIVCDTADPHLKPVLAGVVAKVVDYPTQTVEGLALRFPGAHLVADAKAALGVALACNLNEVETVKALNSFSGTWRRFDFKGVTATGARVYDDYAHHPDEVRATLQAAREEVQGGQVVAIFQPHLYSRTKDFLLPFAEALVLADRVILLPIYAARETSDGSIDSADLAKAIRATGHQAVETVPDFTAAAEAAGVAGQGDLIMVMGAGDVTAVSELLVA</sequence>
<keyword evidence="8 14" id="KW-0067">ATP-binding</keyword>